<dbReference type="GO" id="GO:0016020">
    <property type="term" value="C:membrane"/>
    <property type="evidence" value="ECO:0007669"/>
    <property type="project" value="UniProtKB-SubCell"/>
</dbReference>
<dbReference type="EC" id="2.3.1.225" evidence="7"/>
<keyword evidence="5 7" id="KW-0472">Membrane</keyword>
<name>A0A0L0D8D2_THETB</name>
<evidence type="ECO:0000256" key="6">
    <source>
        <dbReference type="ARBA" id="ARBA00023315"/>
    </source>
</evidence>
<feature type="transmembrane region" description="Helical" evidence="7">
    <location>
        <begin position="149"/>
        <end position="175"/>
    </location>
</feature>
<evidence type="ECO:0000256" key="8">
    <source>
        <dbReference type="SAM" id="MobiDB-lite"/>
    </source>
</evidence>
<dbReference type="GO" id="GO:0005794">
    <property type="term" value="C:Golgi apparatus"/>
    <property type="evidence" value="ECO:0007669"/>
    <property type="project" value="TreeGrafter"/>
</dbReference>
<evidence type="ECO:0000256" key="3">
    <source>
        <dbReference type="ARBA" id="ARBA00022692"/>
    </source>
</evidence>
<dbReference type="GO" id="GO:0006612">
    <property type="term" value="P:protein targeting to membrane"/>
    <property type="evidence" value="ECO:0007669"/>
    <property type="project" value="TreeGrafter"/>
</dbReference>
<feature type="compositionally biased region" description="Low complexity" evidence="8">
    <location>
        <begin position="399"/>
        <end position="411"/>
    </location>
</feature>
<comment type="domain">
    <text evidence="7">The DHHC domain is required for palmitoyltransferase activity.</text>
</comment>
<dbReference type="InterPro" id="IPR001594">
    <property type="entry name" value="Palmitoyltrfase_DHHC"/>
</dbReference>
<keyword evidence="11" id="KW-1185">Reference proteome</keyword>
<organism evidence="10 11">
    <name type="scientific">Thecamonas trahens ATCC 50062</name>
    <dbReference type="NCBI Taxonomy" id="461836"/>
    <lineage>
        <taxon>Eukaryota</taxon>
        <taxon>Apusozoa</taxon>
        <taxon>Apusomonadida</taxon>
        <taxon>Apusomonadidae</taxon>
        <taxon>Thecamonas</taxon>
    </lineage>
</organism>
<evidence type="ECO:0000313" key="11">
    <source>
        <dbReference type="Proteomes" id="UP000054408"/>
    </source>
</evidence>
<dbReference type="InterPro" id="IPR039859">
    <property type="entry name" value="PFA4/ZDH16/20/ERF2-like"/>
</dbReference>
<keyword evidence="4 7" id="KW-1133">Transmembrane helix</keyword>
<evidence type="ECO:0000256" key="4">
    <source>
        <dbReference type="ARBA" id="ARBA00022989"/>
    </source>
</evidence>
<feature type="transmembrane region" description="Helical" evidence="7">
    <location>
        <begin position="195"/>
        <end position="228"/>
    </location>
</feature>
<feature type="region of interest" description="Disordered" evidence="8">
    <location>
        <begin position="341"/>
        <end position="361"/>
    </location>
</feature>
<evidence type="ECO:0000256" key="2">
    <source>
        <dbReference type="ARBA" id="ARBA00022679"/>
    </source>
</evidence>
<feature type="domain" description="Palmitoyltransferase DHHC" evidence="9">
    <location>
        <begin position="102"/>
        <end position="238"/>
    </location>
</feature>
<comment type="similarity">
    <text evidence="7">Belongs to the DHHC palmitoyltransferase family.</text>
</comment>
<dbReference type="PROSITE" id="PS50216">
    <property type="entry name" value="DHHC"/>
    <property type="match status" value="1"/>
</dbReference>
<evidence type="ECO:0000256" key="5">
    <source>
        <dbReference type="ARBA" id="ARBA00023136"/>
    </source>
</evidence>
<evidence type="ECO:0000256" key="7">
    <source>
        <dbReference type="RuleBase" id="RU079119"/>
    </source>
</evidence>
<dbReference type="Pfam" id="PF01529">
    <property type="entry name" value="DHHC"/>
    <property type="match status" value="1"/>
</dbReference>
<feature type="compositionally biased region" description="Polar residues" evidence="8">
    <location>
        <begin position="384"/>
        <end position="393"/>
    </location>
</feature>
<feature type="transmembrane region" description="Helical" evidence="7">
    <location>
        <begin position="46"/>
        <end position="69"/>
    </location>
</feature>
<dbReference type="eggNOG" id="KOG1311">
    <property type="taxonomic scope" value="Eukaryota"/>
</dbReference>
<protein>
    <recommendedName>
        <fullName evidence="7">Palmitoyltransferase</fullName>
        <ecNumber evidence="7">2.3.1.225</ecNumber>
    </recommendedName>
</protein>
<feature type="region of interest" description="Disordered" evidence="8">
    <location>
        <begin position="375"/>
        <end position="420"/>
    </location>
</feature>
<feature type="region of interest" description="Disordered" evidence="8">
    <location>
        <begin position="274"/>
        <end position="302"/>
    </location>
</feature>
<comment type="catalytic activity">
    <reaction evidence="7">
        <text>L-cysteinyl-[protein] + hexadecanoyl-CoA = S-hexadecanoyl-L-cysteinyl-[protein] + CoA</text>
        <dbReference type="Rhea" id="RHEA:36683"/>
        <dbReference type="Rhea" id="RHEA-COMP:10131"/>
        <dbReference type="Rhea" id="RHEA-COMP:11032"/>
        <dbReference type="ChEBI" id="CHEBI:29950"/>
        <dbReference type="ChEBI" id="CHEBI:57287"/>
        <dbReference type="ChEBI" id="CHEBI:57379"/>
        <dbReference type="ChEBI" id="CHEBI:74151"/>
        <dbReference type="EC" id="2.3.1.225"/>
    </reaction>
</comment>
<feature type="compositionally biased region" description="Basic and acidic residues" evidence="8">
    <location>
        <begin position="344"/>
        <end position="353"/>
    </location>
</feature>
<comment type="subcellular location">
    <subcellularLocation>
        <location evidence="1">Membrane</location>
        <topology evidence="1">Multi-pass membrane protein</topology>
    </subcellularLocation>
</comment>
<evidence type="ECO:0000313" key="10">
    <source>
        <dbReference type="EMBL" id="KNC48584.1"/>
    </source>
</evidence>
<dbReference type="AlphaFoldDB" id="A0A0L0D8D2"/>
<dbReference type="EMBL" id="GL349434">
    <property type="protein sequence ID" value="KNC48584.1"/>
    <property type="molecule type" value="Genomic_DNA"/>
</dbReference>
<dbReference type="OrthoDB" id="9909019at2759"/>
<keyword evidence="3 7" id="KW-0812">Transmembrane</keyword>
<dbReference type="GeneID" id="25560170"/>
<keyword evidence="2 7" id="KW-0808">Transferase</keyword>
<dbReference type="PANTHER" id="PTHR22883">
    <property type="entry name" value="ZINC FINGER DHHC DOMAIN CONTAINING PROTEIN"/>
    <property type="match status" value="1"/>
</dbReference>
<proteinExistence type="inferred from homology"/>
<feature type="transmembrane region" description="Helical" evidence="7">
    <location>
        <begin position="21"/>
        <end position="40"/>
    </location>
</feature>
<dbReference type="GO" id="GO:0019706">
    <property type="term" value="F:protein-cysteine S-palmitoyltransferase activity"/>
    <property type="evidence" value="ECO:0007669"/>
    <property type="project" value="UniProtKB-EC"/>
</dbReference>
<evidence type="ECO:0000259" key="9">
    <source>
        <dbReference type="Pfam" id="PF01529"/>
    </source>
</evidence>
<gene>
    <name evidence="10" type="ORF">AMSG_00361</name>
</gene>
<accession>A0A0L0D8D2</accession>
<keyword evidence="6 7" id="KW-0012">Acyltransferase</keyword>
<dbReference type="OMA" id="MISPREM"/>
<dbReference type="STRING" id="461836.A0A0L0D8D2"/>
<dbReference type="Proteomes" id="UP000054408">
    <property type="component" value="Unassembled WGS sequence"/>
</dbReference>
<sequence length="420" mass="45269">MCGRRSWQRRHGFERPFSLPQLAAWVLKVVLGGLFIAFLLPAMPVAVAWIIGVAVSIALVLALSLMLLLTGTNPGHPLLAESRPWELPEPEPDYSQPAINPDTLFCRLCQITTSPRTKHCWTCGKCVAGFDHHCMWLNTCVGDRNYAWFFAYLVTMTGLAVTLMGTSFVVFVVYFVDQASVDSHFYNVYPESVPLAVVAIVSGTVGVLCAIALALLAHLLAFHIFLIYKGESTYDYIVRQRAAADAEADAAGEDRPLPSTSVILPQLLATETTGSPLSARRRRGSASMPPSPRLAKPKAGSNKVAPLSLVSGKASLSVDSEDNSRMISPREMAAERVAQFAARYSDRSPRGRSESYGNSATNSIANKRAMFHFSSDIDGETSAEPASTVTTSHADGVHPSSPVYTSSVLSSHASETTSGS</sequence>
<dbReference type="GO" id="GO:0005783">
    <property type="term" value="C:endoplasmic reticulum"/>
    <property type="evidence" value="ECO:0007669"/>
    <property type="project" value="TreeGrafter"/>
</dbReference>
<dbReference type="PANTHER" id="PTHR22883:SF203">
    <property type="entry name" value="PALMITOYLTRANSFERASE"/>
    <property type="match status" value="1"/>
</dbReference>
<reference evidence="10 11" key="1">
    <citation type="submission" date="2010-05" db="EMBL/GenBank/DDBJ databases">
        <title>The Genome Sequence of Thecamonas trahens ATCC 50062.</title>
        <authorList>
            <consortium name="The Broad Institute Genome Sequencing Platform"/>
            <person name="Russ C."/>
            <person name="Cuomo C."/>
            <person name="Shea T."/>
            <person name="Young S.K."/>
            <person name="Zeng Q."/>
            <person name="Koehrsen M."/>
            <person name="Haas B."/>
            <person name="Borodovsky M."/>
            <person name="Guigo R."/>
            <person name="Alvarado L."/>
            <person name="Berlin A."/>
            <person name="Bochicchio J."/>
            <person name="Borenstein D."/>
            <person name="Chapman S."/>
            <person name="Chen Z."/>
            <person name="Freedman E."/>
            <person name="Gellesch M."/>
            <person name="Goldberg J."/>
            <person name="Griggs A."/>
            <person name="Gujja S."/>
            <person name="Heilman E."/>
            <person name="Heiman D."/>
            <person name="Hepburn T."/>
            <person name="Howarth C."/>
            <person name="Jen D."/>
            <person name="Larson L."/>
            <person name="Mehta T."/>
            <person name="Park D."/>
            <person name="Pearson M."/>
            <person name="Roberts A."/>
            <person name="Saif S."/>
            <person name="Shenoy N."/>
            <person name="Sisk P."/>
            <person name="Stolte C."/>
            <person name="Sykes S."/>
            <person name="Thomson T."/>
            <person name="Walk T."/>
            <person name="White J."/>
            <person name="Yandava C."/>
            <person name="Burger G."/>
            <person name="Gray M.W."/>
            <person name="Holland P.W.H."/>
            <person name="King N."/>
            <person name="Lang F.B.F."/>
            <person name="Roger A.J."/>
            <person name="Ruiz-Trillo I."/>
            <person name="Lander E."/>
            <person name="Nusbaum C."/>
        </authorList>
    </citation>
    <scope>NUCLEOTIDE SEQUENCE [LARGE SCALE GENOMIC DNA]</scope>
    <source>
        <strain evidence="10 11">ATCC 50062</strain>
    </source>
</reference>
<dbReference type="RefSeq" id="XP_013762640.1">
    <property type="nucleotide sequence ID" value="XM_013907186.1"/>
</dbReference>
<evidence type="ECO:0000256" key="1">
    <source>
        <dbReference type="ARBA" id="ARBA00004141"/>
    </source>
</evidence>